<comment type="caution">
    <text evidence="2">The sequence shown here is derived from an EMBL/GenBank/DDBJ whole genome shotgun (WGS) entry which is preliminary data.</text>
</comment>
<dbReference type="RefSeq" id="WP_149848416.1">
    <property type="nucleotide sequence ID" value="NZ_VUOB01000010.1"/>
</dbReference>
<proteinExistence type="predicted"/>
<dbReference type="PANTHER" id="PTHR42059:SF1">
    <property type="entry name" value="TNT DOMAIN-CONTAINING PROTEIN"/>
    <property type="match status" value="1"/>
</dbReference>
<evidence type="ECO:0000259" key="1">
    <source>
        <dbReference type="Pfam" id="PF14021"/>
    </source>
</evidence>
<dbReference type="EMBL" id="VUOB01000010">
    <property type="protein sequence ID" value="KAA2264612.1"/>
    <property type="molecule type" value="Genomic_DNA"/>
</dbReference>
<reference evidence="2 3" key="2">
    <citation type="submission" date="2019-09" db="EMBL/GenBank/DDBJ databases">
        <authorList>
            <person name="Jin C."/>
        </authorList>
    </citation>
    <scope>NUCLEOTIDE SEQUENCE [LARGE SCALE GENOMIC DNA]</scope>
    <source>
        <strain evidence="2 3">AN110305</strain>
    </source>
</reference>
<reference evidence="2 3" key="1">
    <citation type="submission" date="2019-09" db="EMBL/GenBank/DDBJ databases">
        <title>Goodfellowia gen. nov., a new genus of the Pseudonocardineae related to Actinoalloteichus, containing Goodfellowia coeruleoviolacea gen. nov., comb. nov. gen. nov., comb. nov.</title>
        <authorList>
            <person name="Labeda D."/>
        </authorList>
    </citation>
    <scope>NUCLEOTIDE SEQUENCE [LARGE SCALE GENOMIC DNA]</scope>
    <source>
        <strain evidence="2 3">AN110305</strain>
    </source>
</reference>
<dbReference type="InterPro" id="IPR053024">
    <property type="entry name" value="Fungal_surface_NADase"/>
</dbReference>
<sequence length="522" mass="58092">MTAPQGPLHPEEQTELLRSLTVLFVHALPGDWGQLWVDFRSVGSHVELTGTVLNVFGHTDEWTPPDEAVAYFTRLRAGMYRPGEGTWTSAKYHLAHPDTFSVDYDWKNEPDFDLPVSQAYFREELATFPRAEENIPEWLREKAGLGPAPERPAPAARSGFYLAPVFDGTSEQGQPVVDRPAMHPQDLSAVLDYLKSAPVVLAARGYGRNAFAPDAEPTVPLTYHTDGTWVWAGATPYYLETRRVPPPPQLVKHIRELHHQVPEVDEDTQSAAIAVATGQAEPLPIPPYQPRVIDDRERGVLDKLRRRLDKFHVRPHEYAILEPKPDAMVLEPVPDGEGWQISYWDPDRGPSPRGVYPNVGSAATWLLGDLLFQEEEDGTRERFWASQQAADPQAAPAQPVQAPAIVPLPDEPPLSLFKDRQQVELPAGTEVDRFGYSTGNLAYAAGTRYANRSLPPDWINRGYHIYRLERPLPAVTGVAVPWFGQPGGGRAFLLPRSIEDLLADGSLVEIREATTQPPAPQQ</sequence>
<keyword evidence="3" id="KW-1185">Reference proteome</keyword>
<protein>
    <submittedName>
        <fullName evidence="2">DUF4237 domain-containing protein</fullName>
    </submittedName>
</protein>
<dbReference type="AlphaFoldDB" id="A0A5B2XP31"/>
<dbReference type="Proteomes" id="UP000323454">
    <property type="component" value="Unassembled WGS sequence"/>
</dbReference>
<gene>
    <name evidence="2" type="ORF">F0L68_05795</name>
</gene>
<dbReference type="Pfam" id="PF14021">
    <property type="entry name" value="TNT"/>
    <property type="match status" value="1"/>
</dbReference>
<accession>A0A5B2XP31</accession>
<evidence type="ECO:0000313" key="3">
    <source>
        <dbReference type="Proteomes" id="UP000323454"/>
    </source>
</evidence>
<dbReference type="SUPFAM" id="SSF160424">
    <property type="entry name" value="BH3703-like"/>
    <property type="match status" value="1"/>
</dbReference>
<organism evidence="2 3">
    <name type="scientific">Solihabitans fulvus</name>
    <dbReference type="NCBI Taxonomy" id="1892852"/>
    <lineage>
        <taxon>Bacteria</taxon>
        <taxon>Bacillati</taxon>
        <taxon>Actinomycetota</taxon>
        <taxon>Actinomycetes</taxon>
        <taxon>Pseudonocardiales</taxon>
        <taxon>Pseudonocardiaceae</taxon>
        <taxon>Solihabitans</taxon>
    </lineage>
</organism>
<dbReference type="PANTHER" id="PTHR42059">
    <property type="entry name" value="TNT DOMAIN-CONTAINING PROTEIN"/>
    <property type="match status" value="1"/>
</dbReference>
<dbReference type="GO" id="GO:0050135">
    <property type="term" value="F:NADP+ nucleosidase activity"/>
    <property type="evidence" value="ECO:0007669"/>
    <property type="project" value="InterPro"/>
</dbReference>
<feature type="domain" description="TNT" evidence="1">
    <location>
        <begin position="424"/>
        <end position="510"/>
    </location>
</feature>
<dbReference type="InterPro" id="IPR036170">
    <property type="entry name" value="YezG-like_sf"/>
</dbReference>
<evidence type="ECO:0000313" key="2">
    <source>
        <dbReference type="EMBL" id="KAA2264612.1"/>
    </source>
</evidence>
<dbReference type="InterPro" id="IPR025331">
    <property type="entry name" value="TNT"/>
</dbReference>
<dbReference type="OrthoDB" id="275232at2"/>
<name>A0A5B2XP31_9PSEU</name>